<comment type="subunit">
    <text evidence="7">Catalytic component of the Usp12-46 deubiquitylase complex consisting of Usp12-46, Wdr20 and Uaf1; regulatory subunit that, together wtih Wdr20, stabilizes Usp12-46. The Usp12-46 deubiquitylase complex associates with arr/arrow; the interaction leads to deubiquitination and stabilization of arr/arrow.</text>
</comment>
<sequence length="709" mass="78617">MAAHKTGGQTARKKVQVSMVIRDEVEKQHRAGVNSLQYDPALHRLYSAGRDSIIRIWNCRNMKEPYIQSMEHHTDWVNDIVLCCSGKNLISASSDTTVKVWNAHKGFCMSTLRTHKDYVKALAYAKDREQVASAGLDKSIFLWDVNTLTALTASNNTVTTSSLSGNRDSIYSLAMNQIGTVIVSGSTEKVLRVWDPRFCTKLMKLRGHTDNIKALVLNRDGTQCLSASSDGTIKLWSLGQQRCVQTFRVHKEGVWALLATDNFSHVISGGRDKRVVMTELSYAERYTVICEEKAPILKMAMTPDQSSIWVATSESTINNWPISQKDWQELGIGDYCDSASNVAGNILRNTEPTQKILGGPAIRHYHILNDKRHVLTKDTEENVALYDVLKACKIEDLGRVDFEQECKKRNKMVYVPNWFNVDLKTGMLTIHLGQDENDCFSAWVSAKETGLAENDAVDQKVNYGNLLLQALLEHWWRPLHADDENEGNGNDGNGPLQHTRGGNPYFSVPSHTPVIFSEVGGRTIYRLLVRDAAGETEGVLLNETVPPWVVNIVVDKNLPQFIKIPFYLLPHASSGVKSLKKDRLIANDFIQVRKVAEHVYDKVLGAGSDSGSVAGGGNTVSSGSPAGDRTNTDSNADNSSLAEEKVELLCNDQVLDPSMDLRTNSGKYIGYLQNMVPCATFLGNDHLDLTNVSCDVEAGAKESEAYLEY</sequence>
<evidence type="ECO:0000256" key="9">
    <source>
        <dbReference type="SAM" id="MobiDB-lite"/>
    </source>
</evidence>
<protein>
    <recommendedName>
        <fullName evidence="2">WD repeat-containing protein 48 homolog</fullName>
    </recommendedName>
</protein>
<dbReference type="GO" id="GO:0043130">
    <property type="term" value="F:ubiquitin binding"/>
    <property type="evidence" value="ECO:0007669"/>
    <property type="project" value="TreeGrafter"/>
</dbReference>
<dbReference type="FunFam" id="2.130.10.10:FF:000984">
    <property type="entry name" value="WD repeat-containing protein 48 homolog"/>
    <property type="match status" value="1"/>
</dbReference>
<gene>
    <name evidence="10" type="ORF">G5I_04233</name>
</gene>
<evidence type="ECO:0000256" key="7">
    <source>
        <dbReference type="ARBA" id="ARBA00049682"/>
    </source>
</evidence>
<keyword evidence="5" id="KW-0833">Ubl conjugation pathway</keyword>
<evidence type="ECO:0000256" key="5">
    <source>
        <dbReference type="ARBA" id="ARBA00022786"/>
    </source>
</evidence>
<feature type="repeat" description="WD" evidence="8">
    <location>
        <begin position="70"/>
        <end position="111"/>
    </location>
</feature>
<keyword evidence="4" id="KW-0677">Repeat</keyword>
<organism evidence="11">
    <name type="scientific">Acromyrmex echinatior</name>
    <name type="common">Panamanian leafcutter ant</name>
    <name type="synonym">Acromyrmex octospinosus echinatior</name>
    <dbReference type="NCBI Taxonomy" id="103372"/>
    <lineage>
        <taxon>Eukaryota</taxon>
        <taxon>Metazoa</taxon>
        <taxon>Ecdysozoa</taxon>
        <taxon>Arthropoda</taxon>
        <taxon>Hexapoda</taxon>
        <taxon>Insecta</taxon>
        <taxon>Pterygota</taxon>
        <taxon>Neoptera</taxon>
        <taxon>Endopterygota</taxon>
        <taxon>Hymenoptera</taxon>
        <taxon>Apocrita</taxon>
        <taxon>Aculeata</taxon>
        <taxon>Formicoidea</taxon>
        <taxon>Formicidae</taxon>
        <taxon>Myrmicinae</taxon>
        <taxon>Acromyrmex</taxon>
    </lineage>
</organism>
<dbReference type="EMBL" id="GL888115">
    <property type="protein sequence ID" value="EGI67078.1"/>
    <property type="molecule type" value="Genomic_DNA"/>
</dbReference>
<dbReference type="SMART" id="SM00320">
    <property type="entry name" value="WD40"/>
    <property type="match status" value="6"/>
</dbReference>
<evidence type="ECO:0000256" key="1">
    <source>
        <dbReference type="ARBA" id="ARBA00006917"/>
    </source>
</evidence>
<dbReference type="InParanoid" id="F4WF27"/>
<dbReference type="PRINTS" id="PR00320">
    <property type="entry name" value="GPROTEINBRPT"/>
</dbReference>
<evidence type="ECO:0000256" key="6">
    <source>
        <dbReference type="ARBA" id="ARBA00049607"/>
    </source>
</evidence>
<dbReference type="GO" id="GO:0000724">
    <property type="term" value="P:double-strand break repair via homologous recombination"/>
    <property type="evidence" value="ECO:0007669"/>
    <property type="project" value="TreeGrafter"/>
</dbReference>
<dbReference type="eggNOG" id="KOG0308">
    <property type="taxonomic scope" value="Eukaryota"/>
</dbReference>
<dbReference type="PANTHER" id="PTHR19862:SF14">
    <property type="entry name" value="WD REPEAT-CONTAINING PROTEIN 48"/>
    <property type="match status" value="1"/>
</dbReference>
<dbReference type="FunFam" id="2.130.10.10:FF:000543">
    <property type="entry name" value="WD repeat-containing protein 48 homolog"/>
    <property type="match status" value="1"/>
</dbReference>
<evidence type="ECO:0000256" key="3">
    <source>
        <dbReference type="ARBA" id="ARBA00022574"/>
    </source>
</evidence>
<reference evidence="10" key="1">
    <citation type="submission" date="2011-02" db="EMBL/GenBank/DDBJ databases">
        <title>The genome of the leaf-cutting ant Acromyrmex echinatior suggests key adaptations to social evolution and fungus farming.</title>
        <authorList>
            <person name="Nygaard S."/>
            <person name="Zhang G."/>
        </authorList>
    </citation>
    <scope>NUCLEOTIDE SEQUENCE</scope>
</reference>
<evidence type="ECO:0000256" key="8">
    <source>
        <dbReference type="PROSITE-ProRule" id="PRU00221"/>
    </source>
</evidence>
<dbReference type="InterPro" id="IPR051246">
    <property type="entry name" value="WDR48"/>
</dbReference>
<accession>F4WF27</accession>
<dbReference type="InterPro" id="IPR020472">
    <property type="entry name" value="WD40_PAC1"/>
</dbReference>
<keyword evidence="11" id="KW-1185">Reference proteome</keyword>
<dbReference type="STRING" id="103372.F4WF27"/>
<feature type="repeat" description="WD" evidence="8">
    <location>
        <begin position="112"/>
        <end position="153"/>
    </location>
</feature>
<dbReference type="FunCoup" id="F4WF27">
    <property type="interactions" value="2660"/>
</dbReference>
<dbReference type="InterPro" id="IPR001680">
    <property type="entry name" value="WD40_rpt"/>
</dbReference>
<name>F4WF27_ACREC</name>
<feature type="repeat" description="WD" evidence="8">
    <location>
        <begin position="205"/>
        <end position="246"/>
    </location>
</feature>
<dbReference type="OrthoDB" id="2421129at2759"/>
<feature type="repeat" description="WD" evidence="8">
    <location>
        <begin position="163"/>
        <end position="195"/>
    </location>
</feature>
<dbReference type="Pfam" id="PF00400">
    <property type="entry name" value="WD40"/>
    <property type="match status" value="6"/>
</dbReference>
<evidence type="ECO:0000313" key="10">
    <source>
        <dbReference type="EMBL" id="EGI67078.1"/>
    </source>
</evidence>
<dbReference type="AlphaFoldDB" id="F4WF27"/>
<keyword evidence="3 8" id="KW-0853">WD repeat</keyword>
<feature type="region of interest" description="Disordered" evidence="9">
    <location>
        <begin position="614"/>
        <end position="638"/>
    </location>
</feature>
<feature type="repeat" description="WD" evidence="8">
    <location>
        <begin position="26"/>
        <end position="67"/>
    </location>
</feature>
<evidence type="ECO:0000313" key="11">
    <source>
        <dbReference type="Proteomes" id="UP000007755"/>
    </source>
</evidence>
<dbReference type="InterPro" id="IPR015943">
    <property type="entry name" value="WD40/YVTN_repeat-like_dom_sf"/>
</dbReference>
<dbReference type="CDD" id="cd00200">
    <property type="entry name" value="WD40"/>
    <property type="match status" value="1"/>
</dbReference>
<comment type="similarity">
    <text evidence="1">Belongs to the WD repeat WDR48 family.</text>
</comment>
<proteinExistence type="inferred from homology"/>
<dbReference type="PROSITE" id="PS00678">
    <property type="entry name" value="WD_REPEATS_1"/>
    <property type="match status" value="1"/>
</dbReference>
<dbReference type="InterPro" id="IPR036322">
    <property type="entry name" value="WD40_repeat_dom_sf"/>
</dbReference>
<dbReference type="InterPro" id="IPR021772">
    <property type="entry name" value="WDR48/Bun107"/>
</dbReference>
<dbReference type="PROSITE" id="PS50294">
    <property type="entry name" value="WD_REPEATS_REGION"/>
    <property type="match status" value="5"/>
</dbReference>
<dbReference type="Pfam" id="PF11816">
    <property type="entry name" value="DUF3337"/>
    <property type="match status" value="1"/>
</dbReference>
<dbReference type="Proteomes" id="UP000007755">
    <property type="component" value="Unassembled WGS sequence"/>
</dbReference>
<dbReference type="SUPFAM" id="SSF50978">
    <property type="entry name" value="WD40 repeat-like"/>
    <property type="match status" value="1"/>
</dbReference>
<dbReference type="Gene3D" id="2.130.10.10">
    <property type="entry name" value="YVTN repeat-like/Quinoprotein amine dehydrogenase"/>
    <property type="match status" value="2"/>
</dbReference>
<evidence type="ECO:0000256" key="2">
    <source>
        <dbReference type="ARBA" id="ARBA00021538"/>
    </source>
</evidence>
<dbReference type="PANTHER" id="PTHR19862">
    <property type="entry name" value="WD REPEAT-CONTAINING PROTEIN 48"/>
    <property type="match status" value="1"/>
</dbReference>
<feature type="region of interest" description="Disordered" evidence="9">
    <location>
        <begin position="482"/>
        <end position="503"/>
    </location>
</feature>
<dbReference type="PROSITE" id="PS50082">
    <property type="entry name" value="WD_REPEATS_2"/>
    <property type="match status" value="5"/>
</dbReference>
<dbReference type="InterPro" id="IPR019775">
    <property type="entry name" value="WD40_repeat_CS"/>
</dbReference>
<comment type="function">
    <text evidence="6">Regulatory component of the Usp12-46 deubiquitylase complex. activates deubiquitination by increasing the catalytic turnover without increasing the affinity of deubiquitinating enzymes for the substrate. The complex deubiquitylates the wg/wingless-signaling receptor arr/arrow, which stabilizes the receptor and increases its concentration at the cell surface; this enhances the sensitivity of cells to wg/wingless-signal stimulation. This increases the amplitude and spatial range of the signaling response to the wg/wingless morphogen gradient, facilitating the precise concentration-dependent regulation of its target genes. Together with Wdr20 and Usp12-46 required for wg/wingless-mediated signaling in the wing imaginal disc and for wg/wingless-dependent regulation of intestinal stem cell proliferation.</text>
</comment>
<evidence type="ECO:0000256" key="4">
    <source>
        <dbReference type="ARBA" id="ARBA00022737"/>
    </source>
</evidence>